<evidence type="ECO:0000313" key="5">
    <source>
        <dbReference type="EMBL" id="SVE19120.1"/>
    </source>
</evidence>
<protein>
    <recommendedName>
        <fullName evidence="4">Cytochrome c domain-containing protein</fullName>
    </recommendedName>
</protein>
<dbReference type="Pfam" id="PF00034">
    <property type="entry name" value="Cytochrom_C"/>
    <property type="match status" value="1"/>
</dbReference>
<accession>A0A383BH51</accession>
<dbReference type="EMBL" id="UINC01200301">
    <property type="protein sequence ID" value="SVE19120.1"/>
    <property type="molecule type" value="Genomic_DNA"/>
</dbReference>
<feature type="domain" description="Cytochrome c" evidence="4">
    <location>
        <begin position="1"/>
        <end position="84"/>
    </location>
</feature>
<dbReference type="InterPro" id="IPR036909">
    <property type="entry name" value="Cyt_c-like_dom_sf"/>
</dbReference>
<dbReference type="InterPro" id="IPR009056">
    <property type="entry name" value="Cyt_c-like_dom"/>
</dbReference>
<name>A0A383BH51_9ZZZZ</name>
<dbReference type="Gene3D" id="1.10.760.10">
    <property type="entry name" value="Cytochrome c-like domain"/>
    <property type="match status" value="2"/>
</dbReference>
<keyword evidence="1" id="KW-0349">Heme</keyword>
<evidence type="ECO:0000259" key="4">
    <source>
        <dbReference type="PROSITE" id="PS51007"/>
    </source>
</evidence>
<proteinExistence type="predicted"/>
<dbReference type="PROSITE" id="PS51007">
    <property type="entry name" value="CYTC"/>
    <property type="match status" value="2"/>
</dbReference>
<keyword evidence="3" id="KW-0408">Iron</keyword>
<dbReference type="GO" id="GO:0020037">
    <property type="term" value="F:heme binding"/>
    <property type="evidence" value="ECO:0007669"/>
    <property type="project" value="InterPro"/>
</dbReference>
<feature type="domain" description="Cytochrome c" evidence="4">
    <location>
        <begin position="98"/>
        <end position="190"/>
    </location>
</feature>
<feature type="non-terminal residue" evidence="5">
    <location>
        <position position="203"/>
    </location>
</feature>
<gene>
    <name evidence="5" type="ORF">METZ01_LOCUS471974</name>
</gene>
<dbReference type="SUPFAM" id="SSF46626">
    <property type="entry name" value="Cytochrome c"/>
    <property type="match status" value="2"/>
</dbReference>
<evidence type="ECO:0000256" key="1">
    <source>
        <dbReference type="ARBA" id="ARBA00022617"/>
    </source>
</evidence>
<keyword evidence="2" id="KW-0479">Metal-binding</keyword>
<dbReference type="GO" id="GO:0046872">
    <property type="term" value="F:metal ion binding"/>
    <property type="evidence" value="ECO:0007669"/>
    <property type="project" value="UniProtKB-KW"/>
</dbReference>
<dbReference type="AlphaFoldDB" id="A0A383BH51"/>
<organism evidence="5">
    <name type="scientific">marine metagenome</name>
    <dbReference type="NCBI Taxonomy" id="408172"/>
    <lineage>
        <taxon>unclassified sequences</taxon>
        <taxon>metagenomes</taxon>
        <taxon>ecological metagenomes</taxon>
    </lineage>
</organism>
<reference evidence="5" key="1">
    <citation type="submission" date="2018-05" db="EMBL/GenBank/DDBJ databases">
        <authorList>
            <person name="Lanie J.A."/>
            <person name="Ng W.-L."/>
            <person name="Kazmierczak K.M."/>
            <person name="Andrzejewski T.M."/>
            <person name="Davidsen T.M."/>
            <person name="Wayne K.J."/>
            <person name="Tettelin H."/>
            <person name="Glass J.I."/>
            <person name="Rusch D."/>
            <person name="Podicherti R."/>
            <person name="Tsui H.-C.T."/>
            <person name="Winkler M.E."/>
        </authorList>
    </citation>
    <scope>NUCLEOTIDE SEQUENCE</scope>
</reference>
<dbReference type="GO" id="GO:0009055">
    <property type="term" value="F:electron transfer activity"/>
    <property type="evidence" value="ECO:0007669"/>
    <property type="project" value="InterPro"/>
</dbReference>
<evidence type="ECO:0000256" key="2">
    <source>
        <dbReference type="ARBA" id="ARBA00022723"/>
    </source>
</evidence>
<evidence type="ECO:0000256" key="3">
    <source>
        <dbReference type="ARBA" id="ARBA00023004"/>
    </source>
</evidence>
<sequence>MPENALANELGCGNCHSGVTQSEVIKTHAPDLSYAGSKYNAAFLFDYLKSPYSVRHNIGKSRMPDFGFSDNEAMALTLYLIKQSTLPKSVQISEINFNRDNNGFELLHNTYQCTKCHQLNDVGESESTDLTQAGFRLNVEWMSNFIQNPDPYLPKGSAMPNFFNLKKVHDQNQLTAKDLKTIVSYLSRTSSDKRQALELEFGK</sequence>